<sequence length="92" mass="10512">MSEHQSHDTDCSQVIHQIFTFIDNEMPQADCAVIQQHLDECGPCLAKYDLERTVKSLVQRSCSEQAPNELRDKVLLRIREVQISIDARIEGS</sequence>
<dbReference type="AlphaFoldDB" id="A0A3N0CP96"/>
<evidence type="ECO:0000313" key="2">
    <source>
        <dbReference type="EMBL" id="RNL65292.1"/>
    </source>
</evidence>
<organism evidence="2 3">
    <name type="scientific">Nocardioides marmoriginsengisoli</name>
    <dbReference type="NCBI Taxonomy" id="661483"/>
    <lineage>
        <taxon>Bacteria</taxon>
        <taxon>Bacillati</taxon>
        <taxon>Actinomycetota</taxon>
        <taxon>Actinomycetes</taxon>
        <taxon>Propionibacteriales</taxon>
        <taxon>Nocardioidaceae</taxon>
        <taxon>Nocardioides</taxon>
    </lineage>
</organism>
<comment type="caution">
    <text evidence="2">The sequence shown here is derived from an EMBL/GenBank/DDBJ whole genome shotgun (WGS) entry which is preliminary data.</text>
</comment>
<evidence type="ECO:0000313" key="3">
    <source>
        <dbReference type="Proteomes" id="UP000267128"/>
    </source>
</evidence>
<dbReference type="Proteomes" id="UP000267128">
    <property type="component" value="Unassembled WGS sequence"/>
</dbReference>
<dbReference type="NCBIfam" id="TIGR03988">
    <property type="entry name" value="antisig_RsrA"/>
    <property type="match status" value="1"/>
</dbReference>
<dbReference type="InterPro" id="IPR024020">
    <property type="entry name" value="Anit_sigma_mycothiol_RsrA"/>
</dbReference>
<dbReference type="RefSeq" id="WP_123226395.1">
    <property type="nucleotide sequence ID" value="NZ_RJSE01000003.1"/>
</dbReference>
<name>A0A3N0CP96_9ACTN</name>
<reference evidence="2 3" key="1">
    <citation type="submission" date="2018-11" db="EMBL/GenBank/DDBJ databases">
        <authorList>
            <person name="Li F."/>
        </authorList>
    </citation>
    <scope>NUCLEOTIDE SEQUENCE [LARGE SCALE GENOMIC DNA]</scope>
    <source>
        <strain evidence="2 3">Gsoil 097</strain>
    </source>
</reference>
<keyword evidence="3" id="KW-1185">Reference proteome</keyword>
<dbReference type="EMBL" id="RJSE01000003">
    <property type="protein sequence ID" value="RNL65292.1"/>
    <property type="molecule type" value="Genomic_DNA"/>
</dbReference>
<accession>A0A3N0CP96</accession>
<gene>
    <name evidence="2" type="primary">rsrA</name>
    <name evidence="2" type="ORF">EFK50_04855</name>
</gene>
<protein>
    <submittedName>
        <fullName evidence="2">Mycothiol system anti-sigma-R factor</fullName>
    </submittedName>
</protein>
<dbReference type="OrthoDB" id="3267840at2"/>
<dbReference type="InterPro" id="IPR027383">
    <property type="entry name" value="Znf_put"/>
</dbReference>
<evidence type="ECO:0000259" key="1">
    <source>
        <dbReference type="Pfam" id="PF13490"/>
    </source>
</evidence>
<dbReference type="Pfam" id="PF13490">
    <property type="entry name" value="zf-HC2"/>
    <property type="match status" value="1"/>
</dbReference>
<proteinExistence type="predicted"/>
<feature type="domain" description="Putative zinc-finger" evidence="1">
    <location>
        <begin position="11"/>
        <end position="44"/>
    </location>
</feature>